<dbReference type="STRING" id="413999.CBO1338"/>
<dbReference type="Pfam" id="PF01032">
    <property type="entry name" value="FecCD"/>
    <property type="match status" value="1"/>
</dbReference>
<evidence type="ECO:0000256" key="1">
    <source>
        <dbReference type="ARBA" id="ARBA00004651"/>
    </source>
</evidence>
<evidence type="ECO:0000256" key="2">
    <source>
        <dbReference type="ARBA" id="ARBA00007935"/>
    </source>
</evidence>
<gene>
    <name evidence="9" type="ORF">NPD5_690</name>
</gene>
<dbReference type="PANTHER" id="PTHR30472">
    <property type="entry name" value="FERRIC ENTEROBACTIN TRANSPORT SYSTEM PERMEASE PROTEIN"/>
    <property type="match status" value="1"/>
</dbReference>
<feature type="transmembrane region" description="Helical" evidence="8">
    <location>
        <begin position="117"/>
        <end position="138"/>
    </location>
</feature>
<evidence type="ECO:0000256" key="8">
    <source>
        <dbReference type="SAM" id="Phobius"/>
    </source>
</evidence>
<accession>A0A1L3NKS8</accession>
<keyword evidence="3" id="KW-0813">Transport</keyword>
<keyword evidence="4" id="KW-1003">Cell membrane</keyword>
<dbReference type="FunFam" id="1.10.3470.10:FF:000001">
    <property type="entry name" value="Vitamin B12 ABC transporter permease BtuC"/>
    <property type="match status" value="1"/>
</dbReference>
<evidence type="ECO:0000256" key="7">
    <source>
        <dbReference type="ARBA" id="ARBA00023136"/>
    </source>
</evidence>
<comment type="subcellular location">
    <subcellularLocation>
        <location evidence="1">Cell membrane</location>
        <topology evidence="1">Multi-pass membrane protein</topology>
    </subcellularLocation>
</comment>
<dbReference type="CDD" id="cd06550">
    <property type="entry name" value="TM_ABC_iron-siderophores_like"/>
    <property type="match status" value="1"/>
</dbReference>
<dbReference type="EMBL" id="CP013243">
    <property type="protein sequence ID" value="APH16720.1"/>
    <property type="molecule type" value="Genomic_DNA"/>
</dbReference>
<organism evidence="9 10">
    <name type="scientific">Clostridium sporogenes</name>
    <dbReference type="NCBI Taxonomy" id="1509"/>
    <lineage>
        <taxon>Bacteria</taxon>
        <taxon>Bacillati</taxon>
        <taxon>Bacillota</taxon>
        <taxon>Clostridia</taxon>
        <taxon>Eubacteriales</taxon>
        <taxon>Clostridiaceae</taxon>
        <taxon>Clostridium</taxon>
    </lineage>
</organism>
<feature type="transmembrane region" description="Helical" evidence="8">
    <location>
        <begin position="150"/>
        <end position="171"/>
    </location>
</feature>
<dbReference type="SUPFAM" id="SSF81345">
    <property type="entry name" value="ABC transporter involved in vitamin B12 uptake, BtuC"/>
    <property type="match status" value="1"/>
</dbReference>
<comment type="similarity">
    <text evidence="2">Belongs to the binding-protein-dependent transport system permease family. FecCD subfamily.</text>
</comment>
<dbReference type="RefSeq" id="WP_072584621.1">
    <property type="nucleotide sequence ID" value="NZ_CP013243.1"/>
</dbReference>
<dbReference type="Proteomes" id="UP000182204">
    <property type="component" value="Chromosome"/>
</dbReference>
<dbReference type="AlphaFoldDB" id="A0A1L3NKS8"/>
<sequence>MKKKSLFIGLIILTIIVSLVSITIGAASITPFKVIEVILNKFMGNMNDYTLQKIIWDIRMPRIILAALVGMGLSTVGASFQGIFKNSMADPYVLGISSGAALGATISIVYKLETKGILVTTLCAFLGAILTIFIVYNIARVGNKIPTSTLLLSGIVLNFFMSSLISMSMILHREAIDRIVYWTMGSLGNASYKQIYFLAPIIIIISFIFYYNYRALNIMVAGEESAYILGVDIEKFKKKMIVLSSIMIAVIVSVSGIIGFVGLIIPHIARLIAGANNREVIPFSMVLGALFLIICDALARGIMPPTELPVGAVTSLFGAPYFMYLLWKKKRG</sequence>
<dbReference type="InterPro" id="IPR037294">
    <property type="entry name" value="ABC_BtuC-like"/>
</dbReference>
<dbReference type="Gene3D" id="1.10.3470.10">
    <property type="entry name" value="ABC transporter involved in vitamin B12 uptake, BtuC"/>
    <property type="match status" value="1"/>
</dbReference>
<evidence type="ECO:0000256" key="6">
    <source>
        <dbReference type="ARBA" id="ARBA00022989"/>
    </source>
</evidence>
<name>A0A1L3NKS8_CLOSG</name>
<keyword evidence="5 8" id="KW-0812">Transmembrane</keyword>
<evidence type="ECO:0000313" key="10">
    <source>
        <dbReference type="Proteomes" id="UP000182204"/>
    </source>
</evidence>
<dbReference type="GO" id="GO:0022857">
    <property type="term" value="F:transmembrane transporter activity"/>
    <property type="evidence" value="ECO:0007669"/>
    <property type="project" value="InterPro"/>
</dbReference>
<feature type="transmembrane region" description="Helical" evidence="8">
    <location>
        <begin position="6"/>
        <end position="39"/>
    </location>
</feature>
<evidence type="ECO:0000313" key="9">
    <source>
        <dbReference type="EMBL" id="APH16720.1"/>
    </source>
</evidence>
<feature type="transmembrane region" description="Helical" evidence="8">
    <location>
        <begin position="241"/>
        <end position="268"/>
    </location>
</feature>
<feature type="transmembrane region" description="Helical" evidence="8">
    <location>
        <begin position="308"/>
        <end position="327"/>
    </location>
</feature>
<dbReference type="InterPro" id="IPR000522">
    <property type="entry name" value="ABC_transptr_permease_BtuC"/>
</dbReference>
<keyword evidence="6 8" id="KW-1133">Transmembrane helix</keyword>
<feature type="transmembrane region" description="Helical" evidence="8">
    <location>
        <begin position="192"/>
        <end position="211"/>
    </location>
</feature>
<dbReference type="eggNOG" id="COG0609">
    <property type="taxonomic scope" value="Bacteria"/>
</dbReference>
<evidence type="ECO:0000256" key="5">
    <source>
        <dbReference type="ARBA" id="ARBA00022692"/>
    </source>
</evidence>
<evidence type="ECO:0000256" key="3">
    <source>
        <dbReference type="ARBA" id="ARBA00022448"/>
    </source>
</evidence>
<dbReference type="GO" id="GO:0005886">
    <property type="term" value="C:plasma membrane"/>
    <property type="evidence" value="ECO:0007669"/>
    <property type="project" value="UniProtKB-SubCell"/>
</dbReference>
<protein>
    <submittedName>
        <fullName evidence="9">FecCD transport family protein</fullName>
    </submittedName>
</protein>
<proteinExistence type="inferred from homology"/>
<feature type="transmembrane region" description="Helical" evidence="8">
    <location>
        <begin position="60"/>
        <end position="80"/>
    </location>
</feature>
<feature type="transmembrane region" description="Helical" evidence="8">
    <location>
        <begin position="92"/>
        <end position="110"/>
    </location>
</feature>
<evidence type="ECO:0000256" key="4">
    <source>
        <dbReference type="ARBA" id="ARBA00022475"/>
    </source>
</evidence>
<dbReference type="PANTHER" id="PTHR30472:SF25">
    <property type="entry name" value="ABC TRANSPORTER PERMEASE PROTEIN MJ0876-RELATED"/>
    <property type="match status" value="1"/>
</dbReference>
<keyword evidence="7 8" id="KW-0472">Membrane</keyword>
<feature type="transmembrane region" description="Helical" evidence="8">
    <location>
        <begin position="280"/>
        <end position="302"/>
    </location>
</feature>
<dbReference type="GO" id="GO:0033214">
    <property type="term" value="P:siderophore-iron import into cell"/>
    <property type="evidence" value="ECO:0007669"/>
    <property type="project" value="TreeGrafter"/>
</dbReference>
<reference evidence="9 10" key="1">
    <citation type="submission" date="2015-11" db="EMBL/GenBank/DDBJ databases">
        <authorList>
            <person name="Hill K.K."/>
            <person name="Shirey T.B."/>
            <person name="Raphael B."/>
            <person name="Daligault H.E."/>
            <person name="Davenport K.W."/>
            <person name="Bruce D.C."/>
            <person name="Foley B.T."/>
            <person name="Johnson S.L."/>
        </authorList>
    </citation>
    <scope>NUCLEOTIDE SEQUENCE [LARGE SCALE GENOMIC DNA]</scope>
    <source>
        <strain evidence="9 10">CDC_1632</strain>
    </source>
</reference>